<sequence>MQVLFGLGLPMEGEVSMTLGYVLKCNYLLPYNSENGTGSRQNNIAAKRVSKVSRWSLYRMLEAAIDRGCLLRVICEAAALPFFRPGLLGQLLQAFLTPTMTDEEYEMYTDRQYHKAEASGRDQDCRHFYRDCPYSPLDHFTRYIDT</sequence>
<dbReference type="Pfam" id="PF07841">
    <property type="entry name" value="DM4_12"/>
    <property type="match status" value="1"/>
</dbReference>
<dbReference type="InterPro" id="IPR006631">
    <property type="entry name" value="DM4_12"/>
</dbReference>
<evidence type="ECO:0000313" key="1">
    <source>
        <dbReference type="Proteomes" id="UP000695007"/>
    </source>
</evidence>
<dbReference type="PANTHER" id="PTHR21398:SF21">
    <property type="entry name" value="AGAP004005-PA"/>
    <property type="match status" value="1"/>
</dbReference>
<dbReference type="RefSeq" id="XP_011499094.1">
    <property type="nucleotide sequence ID" value="XM_011500792.1"/>
</dbReference>
<protein>
    <submittedName>
        <fullName evidence="2">Uncharacterized protein LOC105363171</fullName>
    </submittedName>
</protein>
<organism evidence="1 2">
    <name type="scientific">Ceratosolen solmsi marchali</name>
    <dbReference type="NCBI Taxonomy" id="326594"/>
    <lineage>
        <taxon>Eukaryota</taxon>
        <taxon>Metazoa</taxon>
        <taxon>Ecdysozoa</taxon>
        <taxon>Arthropoda</taxon>
        <taxon>Hexapoda</taxon>
        <taxon>Insecta</taxon>
        <taxon>Pterygota</taxon>
        <taxon>Neoptera</taxon>
        <taxon>Endopterygota</taxon>
        <taxon>Hymenoptera</taxon>
        <taxon>Apocrita</taxon>
        <taxon>Proctotrupomorpha</taxon>
        <taxon>Chalcidoidea</taxon>
        <taxon>Agaonidae</taxon>
        <taxon>Agaoninae</taxon>
        <taxon>Ceratosolen</taxon>
    </lineage>
</organism>
<dbReference type="GeneID" id="105363171"/>
<evidence type="ECO:0000313" key="2">
    <source>
        <dbReference type="RefSeq" id="XP_011499094.1"/>
    </source>
</evidence>
<dbReference type="SMART" id="SM00718">
    <property type="entry name" value="DM4_12"/>
    <property type="match status" value="1"/>
</dbReference>
<accession>A0AAJ7DWL4</accession>
<dbReference type="Proteomes" id="UP000695007">
    <property type="component" value="Unplaced"/>
</dbReference>
<dbReference type="AlphaFoldDB" id="A0AAJ7DWL4"/>
<proteinExistence type="predicted"/>
<gene>
    <name evidence="2" type="primary">LOC105363171</name>
</gene>
<reference evidence="2" key="1">
    <citation type="submission" date="2025-08" db="UniProtKB">
        <authorList>
            <consortium name="RefSeq"/>
        </authorList>
    </citation>
    <scope>IDENTIFICATION</scope>
</reference>
<dbReference type="KEGG" id="csol:105363171"/>
<name>A0AAJ7DWL4_9HYME</name>
<keyword evidence="1" id="KW-1185">Reference proteome</keyword>
<dbReference type="PANTHER" id="PTHR21398">
    <property type="entry name" value="AGAP007094-PA"/>
    <property type="match status" value="1"/>
</dbReference>